<protein>
    <submittedName>
        <fullName evidence="1">Uncharacterized protein</fullName>
    </submittedName>
</protein>
<evidence type="ECO:0000313" key="1">
    <source>
        <dbReference type="EMBL" id="RAO69015.1"/>
    </source>
</evidence>
<dbReference type="GeneID" id="63794243"/>
<accession>A0A364KZP7</accession>
<dbReference type="EMBL" id="MIKG01000008">
    <property type="protein sequence ID" value="RAO69015.1"/>
    <property type="molecule type" value="Genomic_DNA"/>
</dbReference>
<reference evidence="1 2" key="1">
    <citation type="journal article" date="2017" name="Biotechnol. Biofuels">
        <title>Differential beta-glucosidase expression as a function of carbon source availability in Talaromyces amestolkiae: a genomic and proteomic approach.</title>
        <authorList>
            <person name="de Eugenio L.I."/>
            <person name="Mendez-Liter J.A."/>
            <person name="Nieto-Dominguez M."/>
            <person name="Alonso L."/>
            <person name="Gil-Munoz J."/>
            <person name="Barriuso J."/>
            <person name="Prieto A."/>
            <person name="Martinez M.J."/>
        </authorList>
    </citation>
    <scope>NUCLEOTIDE SEQUENCE [LARGE SCALE GENOMIC DNA]</scope>
    <source>
        <strain evidence="1 2">CIB</strain>
    </source>
</reference>
<comment type="caution">
    <text evidence="1">The sequence shown here is derived from an EMBL/GenBank/DDBJ whole genome shotgun (WGS) entry which is preliminary data.</text>
</comment>
<dbReference type="OrthoDB" id="4220723at2759"/>
<dbReference type="RefSeq" id="XP_040733531.1">
    <property type="nucleotide sequence ID" value="XM_040877458.1"/>
</dbReference>
<keyword evidence="2" id="KW-1185">Reference proteome</keyword>
<name>A0A364KZP7_TALAM</name>
<dbReference type="Proteomes" id="UP000249363">
    <property type="component" value="Unassembled WGS sequence"/>
</dbReference>
<gene>
    <name evidence="1" type="ORF">BHQ10_005027</name>
</gene>
<evidence type="ECO:0000313" key="2">
    <source>
        <dbReference type="Proteomes" id="UP000249363"/>
    </source>
</evidence>
<dbReference type="AlphaFoldDB" id="A0A364KZP7"/>
<sequence>MLTSFYCTSVQATGSAFTQFTLVVSASDTSINGTALVATNNNEIDIMGTLEPVQENELPSIFYFDSSTGRLVTDSALSNEERFAYTLYGNYTSSLRFDIGSNISGDIAYPIFTVSDDGRVIPPGNLTWAWCPDEFNVGNGYYLPGSITLGDIAEGCEAINGLTAVDAAV</sequence>
<proteinExistence type="predicted"/>
<organism evidence="1 2">
    <name type="scientific">Talaromyces amestolkiae</name>
    <dbReference type="NCBI Taxonomy" id="1196081"/>
    <lineage>
        <taxon>Eukaryota</taxon>
        <taxon>Fungi</taxon>
        <taxon>Dikarya</taxon>
        <taxon>Ascomycota</taxon>
        <taxon>Pezizomycotina</taxon>
        <taxon>Eurotiomycetes</taxon>
        <taxon>Eurotiomycetidae</taxon>
        <taxon>Eurotiales</taxon>
        <taxon>Trichocomaceae</taxon>
        <taxon>Talaromyces</taxon>
        <taxon>Talaromyces sect. Talaromyces</taxon>
    </lineage>
</organism>